<reference evidence="1 2" key="1">
    <citation type="submission" date="2014-04" db="EMBL/GenBank/DDBJ databases">
        <authorList>
            <consortium name="DOE Joint Genome Institute"/>
            <person name="Kuo A."/>
            <person name="Kohler A."/>
            <person name="Jargeat P."/>
            <person name="Nagy L.G."/>
            <person name="Floudas D."/>
            <person name="Copeland A."/>
            <person name="Barry K.W."/>
            <person name="Cichocki N."/>
            <person name="Veneault-Fourrey C."/>
            <person name="LaButti K."/>
            <person name="Lindquist E.A."/>
            <person name="Lipzen A."/>
            <person name="Lundell T."/>
            <person name="Morin E."/>
            <person name="Murat C."/>
            <person name="Sun H."/>
            <person name="Tunlid A."/>
            <person name="Henrissat B."/>
            <person name="Grigoriev I.V."/>
            <person name="Hibbett D.S."/>
            <person name="Martin F."/>
            <person name="Nordberg H.P."/>
            <person name="Cantor M.N."/>
            <person name="Hua S.X."/>
        </authorList>
    </citation>
    <scope>NUCLEOTIDE SEQUENCE [LARGE SCALE GENOMIC DNA]</scope>
    <source>
        <strain evidence="1 2">Ve08.2h10</strain>
    </source>
</reference>
<evidence type="ECO:0000313" key="1">
    <source>
        <dbReference type="EMBL" id="KIK99738.1"/>
    </source>
</evidence>
<protein>
    <submittedName>
        <fullName evidence="1">Uncharacterized protein</fullName>
    </submittedName>
</protein>
<evidence type="ECO:0000313" key="2">
    <source>
        <dbReference type="Proteomes" id="UP000054538"/>
    </source>
</evidence>
<proteinExistence type="predicted"/>
<gene>
    <name evidence="1" type="ORF">PAXRUDRAFT_822422</name>
</gene>
<name>A0A0D0DWH6_9AGAM</name>
<accession>A0A0D0DWH6</accession>
<reference evidence="2" key="2">
    <citation type="submission" date="2015-01" db="EMBL/GenBank/DDBJ databases">
        <title>Evolutionary Origins and Diversification of the Mycorrhizal Mutualists.</title>
        <authorList>
            <consortium name="DOE Joint Genome Institute"/>
            <consortium name="Mycorrhizal Genomics Consortium"/>
            <person name="Kohler A."/>
            <person name="Kuo A."/>
            <person name="Nagy L.G."/>
            <person name="Floudas D."/>
            <person name="Copeland A."/>
            <person name="Barry K.W."/>
            <person name="Cichocki N."/>
            <person name="Veneault-Fourrey C."/>
            <person name="LaButti K."/>
            <person name="Lindquist E.A."/>
            <person name="Lipzen A."/>
            <person name="Lundell T."/>
            <person name="Morin E."/>
            <person name="Murat C."/>
            <person name="Riley R."/>
            <person name="Ohm R."/>
            <person name="Sun H."/>
            <person name="Tunlid A."/>
            <person name="Henrissat B."/>
            <person name="Grigoriev I.V."/>
            <person name="Hibbett D.S."/>
            <person name="Martin F."/>
        </authorList>
    </citation>
    <scope>NUCLEOTIDE SEQUENCE [LARGE SCALE GENOMIC DNA]</scope>
    <source>
        <strain evidence="2">Ve08.2h10</strain>
    </source>
</reference>
<keyword evidence="2" id="KW-1185">Reference proteome</keyword>
<sequence>MMEVECQIRLIQCDGPDGIESVVGDPIFGPHTSFDPIEVMSGVCWECHTAGDFCSRKLTTSTGCDCPQYVTHSRPRITHSRSRVSYSVF</sequence>
<dbReference type="InParanoid" id="A0A0D0DWH6"/>
<dbReference type="HOGENOM" id="CLU_2455401_0_0_1"/>
<dbReference type="AlphaFoldDB" id="A0A0D0DWH6"/>
<dbReference type="Proteomes" id="UP000054538">
    <property type="component" value="Unassembled WGS sequence"/>
</dbReference>
<dbReference type="EMBL" id="KN824851">
    <property type="protein sequence ID" value="KIK99738.1"/>
    <property type="molecule type" value="Genomic_DNA"/>
</dbReference>
<organism evidence="1 2">
    <name type="scientific">Paxillus rubicundulus Ve08.2h10</name>
    <dbReference type="NCBI Taxonomy" id="930991"/>
    <lineage>
        <taxon>Eukaryota</taxon>
        <taxon>Fungi</taxon>
        <taxon>Dikarya</taxon>
        <taxon>Basidiomycota</taxon>
        <taxon>Agaricomycotina</taxon>
        <taxon>Agaricomycetes</taxon>
        <taxon>Agaricomycetidae</taxon>
        <taxon>Boletales</taxon>
        <taxon>Paxilineae</taxon>
        <taxon>Paxillaceae</taxon>
        <taxon>Paxillus</taxon>
    </lineage>
</organism>